<feature type="domain" description="DTW" evidence="8">
    <location>
        <begin position="6"/>
        <end position="691"/>
    </location>
</feature>
<comment type="catalytic activity">
    <reaction evidence="6">
        <text>a uridine in tRNA + S-adenosyl-L-methionine = a 3-[(3S)-3-amino-3-carboxypropyl]uridine in tRNA + S-methyl-5'-thioadenosine + H(+)</text>
        <dbReference type="Rhea" id="RHEA:62432"/>
        <dbReference type="Rhea" id="RHEA-COMP:13339"/>
        <dbReference type="Rhea" id="RHEA-COMP:16092"/>
        <dbReference type="ChEBI" id="CHEBI:15378"/>
        <dbReference type="ChEBI" id="CHEBI:17509"/>
        <dbReference type="ChEBI" id="CHEBI:59789"/>
        <dbReference type="ChEBI" id="CHEBI:65315"/>
        <dbReference type="ChEBI" id="CHEBI:82930"/>
        <dbReference type="EC" id="2.5.1.25"/>
    </reaction>
</comment>
<feature type="compositionally biased region" description="Low complexity" evidence="7">
    <location>
        <begin position="401"/>
        <end position="410"/>
    </location>
</feature>
<gene>
    <name evidence="9" type="ORF">CKAN_02635800</name>
</gene>
<feature type="region of interest" description="Disordered" evidence="7">
    <location>
        <begin position="310"/>
        <end position="333"/>
    </location>
</feature>
<dbReference type="GO" id="GO:0016432">
    <property type="term" value="F:tRNA-uridine aminocarboxypropyltransferase activity"/>
    <property type="evidence" value="ECO:0007669"/>
    <property type="project" value="UniProtKB-EC"/>
</dbReference>
<evidence type="ECO:0000256" key="2">
    <source>
        <dbReference type="ARBA" id="ARBA00022679"/>
    </source>
</evidence>
<keyword evidence="4" id="KW-0819">tRNA processing</keyword>
<dbReference type="EC" id="2.5.1.25" evidence="1"/>
<evidence type="ECO:0000256" key="5">
    <source>
        <dbReference type="ARBA" id="ARBA00034489"/>
    </source>
</evidence>
<dbReference type="AlphaFoldDB" id="A0A3S3R8K1"/>
<comment type="caution">
    <text evidence="9">The sequence shown here is derived from an EMBL/GenBank/DDBJ whole genome shotgun (WGS) entry which is preliminary data.</text>
</comment>
<proteinExistence type="inferred from homology"/>
<keyword evidence="10" id="KW-1185">Reference proteome</keyword>
<keyword evidence="3" id="KW-0949">S-adenosyl-L-methionine</keyword>
<evidence type="ECO:0000256" key="1">
    <source>
        <dbReference type="ARBA" id="ARBA00012386"/>
    </source>
</evidence>
<dbReference type="EMBL" id="QPKB01000012">
    <property type="protein sequence ID" value="RWR96953.1"/>
    <property type="molecule type" value="Genomic_DNA"/>
</dbReference>
<feature type="compositionally biased region" description="Basic and acidic residues" evidence="7">
    <location>
        <begin position="311"/>
        <end position="320"/>
    </location>
</feature>
<protein>
    <recommendedName>
        <fullName evidence="1">tRNA-uridine aminocarboxypropyltransferase</fullName>
        <ecNumber evidence="1">2.5.1.25</ecNumber>
    </recommendedName>
</protein>
<dbReference type="STRING" id="337451.A0A3S3R8K1"/>
<feature type="region of interest" description="Disordered" evidence="7">
    <location>
        <begin position="394"/>
        <end position="415"/>
    </location>
</feature>
<evidence type="ECO:0000256" key="3">
    <source>
        <dbReference type="ARBA" id="ARBA00022691"/>
    </source>
</evidence>
<name>A0A3S3R8K1_9MAGN</name>
<dbReference type="OrthoDB" id="408541at2759"/>
<evidence type="ECO:0000313" key="9">
    <source>
        <dbReference type="EMBL" id="RWR96953.1"/>
    </source>
</evidence>
<sequence>MGCQGKRPFCPLCSKPSRLCLCNRFKSHPFDNSISITVLQHSHEKNHALNSTRIALLGLKNIVVAPVSDVHFQAEFVIRSIKNDHSCSSRGIAVTGSECEAGKVDFHLSERDFGERFDFLMTQIEVGELGSGISVVGSDLENQGHGNKLEIVGFNRIVDSLKTQKTIIELGSGMSVVGSDLESQGHGNNLGNGCFDWILDSLKTQKASAELDSGASGVVSDLENKGGRNPLETCGFDCIAGSLKTQKIIAESGSGASGTGIVSDLEQQRHGNLQGNGSFDYVVDSLGTQKAVGEPTAKLELGLCQNQEGNCRGEEEKPHTDYSSNATAADTNSSLVSNWKDRVSHDFDQGLDSLKTQDSDAGSYSQNAVLVSGLENCNCDSNLQSLEKISVSQMEENGTHLQSSKKQLSKSVDEKPPVSLAESKIVLELDAKTGSASRVEGEILVTDLHYGSHCKRHSVKLDFEQVPVTLTGDTSVSATDREAILNAESVITNLLPDQNSPNDPGYDQLGGYPTDEEAVITATITKPGIDNASGNLDFNKLSASSKGKYLISNGFIVKKLQRKQLGDRMEFEEFEITIPPGSALLFPSKKAISMEAVDFEVKHLIVLDGTWAKAKRMYHENPWLNLLPHLKLDPREMSLYSEVRLQPKAGCLSTIESIVYALKALGDDSVGLDDLLDVFESMVVDQRRCKVERLSKLSSA</sequence>
<dbReference type="InterPro" id="IPR039262">
    <property type="entry name" value="DTWD2/TAPT"/>
</dbReference>
<keyword evidence="2" id="KW-0808">Transferase</keyword>
<evidence type="ECO:0000256" key="7">
    <source>
        <dbReference type="SAM" id="MobiDB-lite"/>
    </source>
</evidence>
<dbReference type="PANTHER" id="PTHR21392">
    <property type="entry name" value="TRNA-URIDINE AMINOCARBOXYPROPYLTRANSFERASE 2"/>
    <property type="match status" value="1"/>
</dbReference>
<dbReference type="SMART" id="SM01144">
    <property type="entry name" value="DTW"/>
    <property type="match status" value="1"/>
</dbReference>
<reference evidence="9 10" key="1">
    <citation type="journal article" date="2019" name="Nat. Plants">
        <title>Stout camphor tree genome fills gaps in understanding of flowering plant genome evolution.</title>
        <authorList>
            <person name="Chaw S.M."/>
            <person name="Liu Y.C."/>
            <person name="Wu Y.W."/>
            <person name="Wang H.Y."/>
            <person name="Lin C.I."/>
            <person name="Wu C.S."/>
            <person name="Ke H.M."/>
            <person name="Chang L.Y."/>
            <person name="Hsu C.Y."/>
            <person name="Yang H.T."/>
            <person name="Sudianto E."/>
            <person name="Hsu M.H."/>
            <person name="Wu K.P."/>
            <person name="Wang L.N."/>
            <person name="Leebens-Mack J.H."/>
            <person name="Tsai I.J."/>
        </authorList>
    </citation>
    <scope>NUCLEOTIDE SEQUENCE [LARGE SCALE GENOMIC DNA]</scope>
    <source>
        <strain evidence="10">cv. Chaw 1501</strain>
        <tissue evidence="9">Young leaves</tissue>
    </source>
</reference>
<dbReference type="Proteomes" id="UP000283530">
    <property type="component" value="Unassembled WGS sequence"/>
</dbReference>
<feature type="compositionally biased region" description="Low complexity" evidence="7">
    <location>
        <begin position="323"/>
        <end position="333"/>
    </location>
</feature>
<dbReference type="PANTHER" id="PTHR21392:SF0">
    <property type="entry name" value="TRNA-URIDINE AMINOCARBOXYPROPYLTRANSFERASE 2"/>
    <property type="match status" value="1"/>
</dbReference>
<dbReference type="Pfam" id="PF03942">
    <property type="entry name" value="DTW"/>
    <property type="match status" value="1"/>
</dbReference>
<dbReference type="GO" id="GO:0008033">
    <property type="term" value="P:tRNA processing"/>
    <property type="evidence" value="ECO:0007669"/>
    <property type="project" value="UniProtKB-KW"/>
</dbReference>
<evidence type="ECO:0000313" key="10">
    <source>
        <dbReference type="Proteomes" id="UP000283530"/>
    </source>
</evidence>
<dbReference type="InterPro" id="IPR005636">
    <property type="entry name" value="DTW"/>
</dbReference>
<evidence type="ECO:0000256" key="4">
    <source>
        <dbReference type="ARBA" id="ARBA00022694"/>
    </source>
</evidence>
<comment type="similarity">
    <text evidence="5">Belongs to the TDD superfamily. DTWD2 family.</text>
</comment>
<evidence type="ECO:0000259" key="8">
    <source>
        <dbReference type="SMART" id="SM01144"/>
    </source>
</evidence>
<evidence type="ECO:0000256" key="6">
    <source>
        <dbReference type="ARBA" id="ARBA00048718"/>
    </source>
</evidence>
<organism evidence="9 10">
    <name type="scientific">Cinnamomum micranthum f. kanehirae</name>
    <dbReference type="NCBI Taxonomy" id="337451"/>
    <lineage>
        <taxon>Eukaryota</taxon>
        <taxon>Viridiplantae</taxon>
        <taxon>Streptophyta</taxon>
        <taxon>Embryophyta</taxon>
        <taxon>Tracheophyta</taxon>
        <taxon>Spermatophyta</taxon>
        <taxon>Magnoliopsida</taxon>
        <taxon>Magnoliidae</taxon>
        <taxon>Laurales</taxon>
        <taxon>Lauraceae</taxon>
        <taxon>Cinnamomum</taxon>
    </lineage>
</organism>
<accession>A0A3S3R8K1</accession>